<sequence>MAPAPSSSARPARSCSREPCSSSSGTAAVRSSRTELSPHVRAPGSGVHAGAGNGTTRSPHLPPAARVPSAPLPPPSEAVPPLVRRTRRSAARRAGLRLVGVLTVASVGIGILLYPSAARWFAARAHDEQVTGYVEEVRQLPLPQKQAALTSAREYNQSLPGVPLGDPYRFPPGMDRTAAGVATYLDQLGLTPVLGRVRIPVIGVDLPIYHGTSEQTLSLGVGHLFGSSLPVGGEGTHAVLTGHSGLVDATMFDGLHDLKIGDRFTIVVLDEVLTYQVDQILTVEPSDTEPLRPTPGKDYVTLVTCTPIGVNSHRLLVRGIRVPTTAKDASTTTVPGTGQSAGFPWWALGMLAAPSAAAVGMRAPKATRHRTDRRRTVRRRTRRGPRRPVRHGRRHAVRRVPRAARRTVGTTRRRRRG</sequence>
<dbReference type="GO" id="GO:0016787">
    <property type="term" value="F:hydrolase activity"/>
    <property type="evidence" value="ECO:0007669"/>
    <property type="project" value="UniProtKB-KW"/>
</dbReference>
<dbReference type="Proteomes" id="UP000291758">
    <property type="component" value="Chromosome"/>
</dbReference>
<feature type="compositionally biased region" description="Low complexity" evidence="3">
    <location>
        <begin position="1"/>
        <end position="31"/>
    </location>
</feature>
<feature type="active site" description="Proton donor/acceptor" evidence="2">
    <location>
        <position position="243"/>
    </location>
</feature>
<feature type="compositionally biased region" description="Basic residues" evidence="3">
    <location>
        <begin position="365"/>
        <end position="417"/>
    </location>
</feature>
<dbReference type="OrthoDB" id="5242161at2"/>
<evidence type="ECO:0000256" key="3">
    <source>
        <dbReference type="SAM" id="MobiDB-lite"/>
    </source>
</evidence>
<dbReference type="InterPro" id="IPR042002">
    <property type="entry name" value="Sortase_C"/>
</dbReference>
<dbReference type="EMBL" id="CP035495">
    <property type="protein sequence ID" value="QAY63016.1"/>
    <property type="molecule type" value="Genomic_DNA"/>
</dbReference>
<gene>
    <name evidence="5" type="ORF">ET495_06910</name>
</gene>
<evidence type="ECO:0000256" key="4">
    <source>
        <dbReference type="SAM" id="Phobius"/>
    </source>
</evidence>
<keyword evidence="4" id="KW-0812">Transmembrane</keyword>
<feature type="region of interest" description="Disordered" evidence="3">
    <location>
        <begin position="359"/>
        <end position="417"/>
    </location>
</feature>
<dbReference type="AlphaFoldDB" id="A0A4P6ELA2"/>
<organism evidence="5 6">
    <name type="scientific">Xylanimonas allomyrinae</name>
    <dbReference type="NCBI Taxonomy" id="2509459"/>
    <lineage>
        <taxon>Bacteria</taxon>
        <taxon>Bacillati</taxon>
        <taxon>Actinomycetota</taxon>
        <taxon>Actinomycetes</taxon>
        <taxon>Micrococcales</taxon>
        <taxon>Promicromonosporaceae</taxon>
        <taxon>Xylanimonas</taxon>
    </lineage>
</organism>
<proteinExistence type="predicted"/>
<dbReference type="InterPro" id="IPR005754">
    <property type="entry name" value="Sortase"/>
</dbReference>
<reference evidence="5 6" key="1">
    <citation type="submission" date="2019-01" db="EMBL/GenBank/DDBJ databases">
        <title>Genome sequencing of strain 2JSPR-7.</title>
        <authorList>
            <person name="Heo J."/>
            <person name="Kim S.-J."/>
            <person name="Kim J.-S."/>
            <person name="Hong S.-B."/>
            <person name="Kwon S.-W."/>
        </authorList>
    </citation>
    <scope>NUCLEOTIDE SEQUENCE [LARGE SCALE GENOMIC DNA]</scope>
    <source>
        <strain evidence="5 6">2JSPR-7</strain>
    </source>
</reference>
<keyword evidence="6" id="KW-1185">Reference proteome</keyword>
<name>A0A4P6ELA2_9MICO</name>
<evidence type="ECO:0000313" key="5">
    <source>
        <dbReference type="EMBL" id="QAY63016.1"/>
    </source>
</evidence>
<evidence type="ECO:0000256" key="2">
    <source>
        <dbReference type="PIRSR" id="PIRSR605754-1"/>
    </source>
</evidence>
<evidence type="ECO:0000256" key="1">
    <source>
        <dbReference type="ARBA" id="ARBA00022801"/>
    </source>
</evidence>
<feature type="active site" description="Acyl-thioester intermediate" evidence="2">
    <location>
        <position position="305"/>
    </location>
</feature>
<dbReference type="NCBIfam" id="NF033745">
    <property type="entry name" value="class_C_sortase"/>
    <property type="match status" value="1"/>
</dbReference>
<protein>
    <submittedName>
        <fullName evidence="5">Class C sortase</fullName>
    </submittedName>
</protein>
<dbReference type="Gene3D" id="2.40.260.10">
    <property type="entry name" value="Sortase"/>
    <property type="match status" value="1"/>
</dbReference>
<keyword evidence="1" id="KW-0378">Hydrolase</keyword>
<evidence type="ECO:0000313" key="6">
    <source>
        <dbReference type="Proteomes" id="UP000291758"/>
    </source>
</evidence>
<keyword evidence="4" id="KW-0472">Membrane</keyword>
<dbReference type="InterPro" id="IPR023365">
    <property type="entry name" value="Sortase_dom-sf"/>
</dbReference>
<dbReference type="CDD" id="cd05827">
    <property type="entry name" value="Sortase_C"/>
    <property type="match status" value="1"/>
</dbReference>
<dbReference type="KEGG" id="xyl:ET495_06910"/>
<dbReference type="Pfam" id="PF04203">
    <property type="entry name" value="Sortase"/>
    <property type="match status" value="1"/>
</dbReference>
<keyword evidence="4" id="KW-1133">Transmembrane helix</keyword>
<dbReference type="NCBIfam" id="TIGR01076">
    <property type="entry name" value="sortase_fam"/>
    <property type="match status" value="1"/>
</dbReference>
<dbReference type="SUPFAM" id="SSF63817">
    <property type="entry name" value="Sortase"/>
    <property type="match status" value="1"/>
</dbReference>
<feature type="region of interest" description="Disordered" evidence="3">
    <location>
        <begin position="1"/>
        <end position="82"/>
    </location>
</feature>
<feature type="transmembrane region" description="Helical" evidence="4">
    <location>
        <begin position="94"/>
        <end position="114"/>
    </location>
</feature>
<accession>A0A4P6ELA2</accession>